<reference evidence="9 10" key="1">
    <citation type="submission" date="2022-05" db="EMBL/GenBank/DDBJ databases">
        <authorList>
            <consortium name="Genoscope - CEA"/>
            <person name="William W."/>
        </authorList>
    </citation>
    <scope>NUCLEOTIDE SEQUENCE [LARGE SCALE GENOMIC DNA]</scope>
</reference>
<evidence type="ECO:0000256" key="1">
    <source>
        <dbReference type="ARBA" id="ARBA00004969"/>
    </source>
</evidence>
<comment type="catalytic activity">
    <reaction evidence="6">
        <text>N,N-dimethylethanolamine phosphate + S-adenosyl-L-methionine = phosphocholine + S-adenosyl-L-homocysteine + H(+)</text>
        <dbReference type="Rhea" id="RHEA:25325"/>
        <dbReference type="ChEBI" id="CHEBI:15378"/>
        <dbReference type="ChEBI" id="CHEBI:57856"/>
        <dbReference type="ChEBI" id="CHEBI:58641"/>
        <dbReference type="ChEBI" id="CHEBI:59789"/>
        <dbReference type="ChEBI" id="CHEBI:295975"/>
        <dbReference type="EC" id="2.1.1.103"/>
    </reaction>
    <physiologicalReaction direction="left-to-right" evidence="6">
        <dbReference type="Rhea" id="RHEA:25326"/>
    </physiologicalReaction>
</comment>
<proteinExistence type="predicted"/>
<evidence type="ECO:0000256" key="5">
    <source>
        <dbReference type="ARBA" id="ARBA00035674"/>
    </source>
</evidence>
<protein>
    <recommendedName>
        <fullName evidence="5">phosphoethanolamine N-methyltransferase</fullName>
        <ecNumber evidence="5">2.1.1.103</ecNumber>
    </recommendedName>
</protein>
<dbReference type="PANTHER" id="PTHR44307">
    <property type="entry name" value="PHOSPHOETHANOLAMINE METHYLTRANSFERASE"/>
    <property type="match status" value="1"/>
</dbReference>
<dbReference type="InterPro" id="IPR029063">
    <property type="entry name" value="SAM-dependent_MTases_sf"/>
</dbReference>
<dbReference type="CDD" id="cd02440">
    <property type="entry name" value="AdoMet_MTases"/>
    <property type="match status" value="1"/>
</dbReference>
<sequence length="280" mass="31892">MSVACFDLFNTDDHIDRVYKELKELGYKDGDPLKVEDVCKFDQMHYYGTQAIDEAAQALGINSNHHVLDIGSGLGGPARYLAHKTGCLVTAIELQDDLHKEAENLTQRCNLQQKLKHITGDFLQMDLGDGKFDFLVSWLVFLHIEDKNTLLERCFNSLKPGGKIFIEDFFQLKGVTLSEEDKRTYNHDLYMNNLPEKDVYINLLKAAGFSDIQFEDQTAMFLSFVSKRHVDFSEKKDRHVRVIGQDAFDSLQYFYTAVKSVFEKGLTGGCRIIATKPALN</sequence>
<evidence type="ECO:0000256" key="3">
    <source>
        <dbReference type="ARBA" id="ARBA00022603"/>
    </source>
</evidence>
<dbReference type="PANTHER" id="PTHR44307:SF2">
    <property type="entry name" value="PHOSPHOETHANOLAMINE METHYLTRANSFERASE ISOFORM X1"/>
    <property type="match status" value="1"/>
</dbReference>
<dbReference type="Gene3D" id="3.40.50.150">
    <property type="entry name" value="Vaccinia Virus protein VP39"/>
    <property type="match status" value="1"/>
</dbReference>
<comment type="pathway">
    <text evidence="2">Lipid metabolism.</text>
</comment>
<dbReference type="Pfam" id="PF08241">
    <property type="entry name" value="Methyltransf_11"/>
    <property type="match status" value="1"/>
</dbReference>
<gene>
    <name evidence="9" type="ORF">PLOB_00015852</name>
</gene>
<dbReference type="EC" id="2.1.1.103" evidence="5"/>
<accession>A0ABN8R7G3</accession>
<keyword evidence="10" id="KW-1185">Reference proteome</keyword>
<evidence type="ECO:0000256" key="4">
    <source>
        <dbReference type="ARBA" id="ARBA00022679"/>
    </source>
</evidence>
<comment type="pathway">
    <text evidence="1">Phospholipid metabolism; phosphatidylcholine biosynthesis.</text>
</comment>
<name>A0ABN8R7G3_9CNID</name>
<dbReference type="InterPro" id="IPR013216">
    <property type="entry name" value="Methyltransf_11"/>
</dbReference>
<evidence type="ECO:0000313" key="9">
    <source>
        <dbReference type="EMBL" id="CAH3175284.1"/>
    </source>
</evidence>
<comment type="caution">
    <text evidence="9">The sequence shown here is derived from an EMBL/GenBank/DDBJ whole genome shotgun (WGS) entry which is preliminary data.</text>
</comment>
<organism evidence="9 10">
    <name type="scientific">Porites lobata</name>
    <dbReference type="NCBI Taxonomy" id="104759"/>
    <lineage>
        <taxon>Eukaryota</taxon>
        <taxon>Metazoa</taxon>
        <taxon>Cnidaria</taxon>
        <taxon>Anthozoa</taxon>
        <taxon>Hexacorallia</taxon>
        <taxon>Scleractinia</taxon>
        <taxon>Fungiina</taxon>
        <taxon>Poritidae</taxon>
        <taxon>Porites</taxon>
    </lineage>
</organism>
<dbReference type="SUPFAM" id="SSF53335">
    <property type="entry name" value="S-adenosyl-L-methionine-dependent methyltransferases"/>
    <property type="match status" value="1"/>
</dbReference>
<dbReference type="Proteomes" id="UP001159405">
    <property type="component" value="Unassembled WGS sequence"/>
</dbReference>
<feature type="domain" description="Methyltransferase type 11" evidence="8">
    <location>
        <begin position="68"/>
        <end position="166"/>
    </location>
</feature>
<evidence type="ECO:0000256" key="2">
    <source>
        <dbReference type="ARBA" id="ARBA00005189"/>
    </source>
</evidence>
<evidence type="ECO:0000256" key="6">
    <source>
        <dbReference type="ARBA" id="ARBA00047619"/>
    </source>
</evidence>
<evidence type="ECO:0000259" key="8">
    <source>
        <dbReference type="Pfam" id="PF08241"/>
    </source>
</evidence>
<dbReference type="EMBL" id="CALNXK010000199">
    <property type="protein sequence ID" value="CAH3175284.1"/>
    <property type="molecule type" value="Genomic_DNA"/>
</dbReference>
<evidence type="ECO:0000256" key="7">
    <source>
        <dbReference type="ARBA" id="ARBA00047841"/>
    </source>
</evidence>
<comment type="catalytic activity">
    <reaction evidence="7">
        <text>N-methylethanolamine phosphate + S-adenosyl-L-methionine = N,N-dimethylethanolamine phosphate + S-adenosyl-L-homocysteine + H(+)</text>
        <dbReference type="Rhea" id="RHEA:25321"/>
        <dbReference type="ChEBI" id="CHEBI:15378"/>
        <dbReference type="ChEBI" id="CHEBI:57781"/>
        <dbReference type="ChEBI" id="CHEBI:57856"/>
        <dbReference type="ChEBI" id="CHEBI:58641"/>
        <dbReference type="ChEBI" id="CHEBI:59789"/>
        <dbReference type="EC" id="2.1.1.103"/>
    </reaction>
    <physiologicalReaction direction="left-to-right" evidence="7">
        <dbReference type="Rhea" id="RHEA:25322"/>
    </physiologicalReaction>
</comment>
<keyword evidence="3" id="KW-0489">Methyltransferase</keyword>
<keyword evidence="4" id="KW-0808">Transferase</keyword>
<evidence type="ECO:0000313" key="10">
    <source>
        <dbReference type="Proteomes" id="UP001159405"/>
    </source>
</evidence>